<proteinExistence type="predicted"/>
<protein>
    <submittedName>
        <fullName evidence="1">Uncharacterized protein</fullName>
    </submittedName>
</protein>
<reference evidence="1" key="1">
    <citation type="submission" date="2020-04" db="EMBL/GenBank/DDBJ databases">
        <authorList>
            <person name="Chiriac C."/>
            <person name="Salcher M."/>
            <person name="Ghai R."/>
            <person name="Kavagutti S V."/>
        </authorList>
    </citation>
    <scope>NUCLEOTIDE SEQUENCE</scope>
</reference>
<evidence type="ECO:0000313" key="1">
    <source>
        <dbReference type="EMBL" id="CAB4126910.1"/>
    </source>
</evidence>
<sequence>MAKNQEEIEKRKMENLLKKAECHSMQVKARLEGSLKRNFVEQVKKQGYKQSELCREIFKFYYDHHQNCNKY</sequence>
<name>A0A6J5L306_9CAUD</name>
<dbReference type="EMBL" id="LR796200">
    <property type="protein sequence ID" value="CAB4126910.1"/>
    <property type="molecule type" value="Genomic_DNA"/>
</dbReference>
<gene>
    <name evidence="1" type="ORF">UFOVP87_25</name>
</gene>
<accession>A0A6J5L306</accession>
<organism evidence="1">
    <name type="scientific">uncultured Caudovirales phage</name>
    <dbReference type="NCBI Taxonomy" id="2100421"/>
    <lineage>
        <taxon>Viruses</taxon>
        <taxon>Duplodnaviria</taxon>
        <taxon>Heunggongvirae</taxon>
        <taxon>Uroviricota</taxon>
        <taxon>Caudoviricetes</taxon>
        <taxon>Peduoviridae</taxon>
        <taxon>Maltschvirus</taxon>
        <taxon>Maltschvirus maltsch</taxon>
    </lineage>
</organism>